<dbReference type="Gene3D" id="3.60.21.10">
    <property type="match status" value="1"/>
</dbReference>
<evidence type="ECO:0000256" key="10">
    <source>
        <dbReference type="ARBA" id="ARBA00022833"/>
    </source>
</evidence>
<evidence type="ECO:0000256" key="11">
    <source>
        <dbReference type="ARBA" id="ARBA00030848"/>
    </source>
</evidence>
<name>A0ABR0Z4P8_HUSHU</name>
<evidence type="ECO:0000256" key="5">
    <source>
        <dbReference type="ARBA" id="ARBA00012453"/>
    </source>
</evidence>
<accession>A0ABR0Z4P8</accession>
<dbReference type="InterPro" id="IPR029052">
    <property type="entry name" value="Metallo-depent_PP-like"/>
</dbReference>
<keyword evidence="9" id="KW-0378">Hydrolase</keyword>
<evidence type="ECO:0000256" key="1">
    <source>
        <dbReference type="ARBA" id="ARBA00001946"/>
    </source>
</evidence>
<dbReference type="EC" id="3.6.1.16" evidence="4"/>
<evidence type="ECO:0000256" key="8">
    <source>
        <dbReference type="ARBA" id="ARBA00022723"/>
    </source>
</evidence>
<dbReference type="PANTHER" id="PTHR16509">
    <property type="match status" value="1"/>
</dbReference>
<evidence type="ECO:0000256" key="9">
    <source>
        <dbReference type="ARBA" id="ARBA00022801"/>
    </source>
</evidence>
<evidence type="ECO:0000259" key="17">
    <source>
        <dbReference type="Pfam" id="PF00149"/>
    </source>
</evidence>
<dbReference type="Proteomes" id="UP001369086">
    <property type="component" value="Unassembled WGS sequence"/>
</dbReference>
<evidence type="ECO:0000256" key="4">
    <source>
        <dbReference type="ARBA" id="ARBA00012443"/>
    </source>
</evidence>
<evidence type="ECO:0000256" key="3">
    <source>
        <dbReference type="ARBA" id="ARBA00011245"/>
    </source>
</evidence>
<evidence type="ECO:0000256" key="12">
    <source>
        <dbReference type="ARBA" id="ARBA00032579"/>
    </source>
</evidence>
<evidence type="ECO:0000256" key="16">
    <source>
        <dbReference type="ARBA" id="ARBA00049546"/>
    </source>
</evidence>
<sequence length="381" mass="43652">MFKLKRTLLNNSVADGNFFWVSYILVTGFFYRRCAAGGRSANKIGTEMEENAQPLFTFGVIADIQYADIEDGFNFLQTRKRYYRNSISLLNSATEKWNAEPVQPSFILQLGDIIDGFNKPRKTSEKALETVVNGFSKCKAKAHHVWGNHEFYNFSRTYLMNSVLNSKHLESTSEFQSSKHVEENNPEPSYSYHFSPAPNFRFVLLDAYDISIIGRGEPSRKYYQSLKYLREHNKNKNLNVPPEPTGMKQRFVEFNGGFSREQLDWLNDVLTFADNNQEKVTVMCHLPIYPASTSPICLAWNYEEALSVLHSHQCVVCFMAGHDHDGGYCVDECGIHHLTLEGVIETPPDSNAFGTMYVYEDRMILKGNGRVKDRVLLYPSF</sequence>
<proteinExistence type="inferred from homology"/>
<comment type="catalytic activity">
    <reaction evidence="13">
        <text>CDP-glycerol + H2O = sn-glycerol 3-phosphate + CMP + 2 H(+)</text>
        <dbReference type="Rhea" id="RHEA:21692"/>
        <dbReference type="ChEBI" id="CHEBI:15377"/>
        <dbReference type="ChEBI" id="CHEBI:15378"/>
        <dbReference type="ChEBI" id="CHEBI:57597"/>
        <dbReference type="ChEBI" id="CHEBI:58311"/>
        <dbReference type="ChEBI" id="CHEBI:60377"/>
        <dbReference type="EC" id="3.6.1.16"/>
    </reaction>
</comment>
<dbReference type="EMBL" id="JAHFZB010000017">
    <property type="protein sequence ID" value="KAK6479802.1"/>
    <property type="molecule type" value="Genomic_DNA"/>
</dbReference>
<comment type="catalytic activity">
    <reaction evidence="14">
        <text>CDP-choline + H2O = phosphocholine + CMP + 2 H(+)</text>
        <dbReference type="Rhea" id="RHEA:32487"/>
        <dbReference type="ChEBI" id="CHEBI:15377"/>
        <dbReference type="ChEBI" id="CHEBI:15378"/>
        <dbReference type="ChEBI" id="CHEBI:58779"/>
        <dbReference type="ChEBI" id="CHEBI:60377"/>
        <dbReference type="ChEBI" id="CHEBI:295975"/>
        <dbReference type="EC" id="3.6.1.53"/>
    </reaction>
</comment>
<evidence type="ECO:0000256" key="7">
    <source>
        <dbReference type="ARBA" id="ARBA00016378"/>
    </source>
</evidence>
<dbReference type="InterPro" id="IPR004843">
    <property type="entry name" value="Calcineurin-like_PHP"/>
</dbReference>
<protein>
    <recommendedName>
        <fullName evidence="7">Manganese-dependent ADP-ribose/CDP-alcohol diphosphatase</fullName>
        <ecNumber evidence="5">3.6.1.13</ecNumber>
        <ecNumber evidence="4">3.6.1.16</ecNumber>
        <ecNumber evidence="6">3.6.1.53</ecNumber>
    </recommendedName>
    <alternativeName>
        <fullName evidence="12">ADPRibase-Mn</fullName>
    </alternativeName>
    <alternativeName>
        <fullName evidence="11">CDP-choline phosphohydrolase</fullName>
    </alternativeName>
</protein>
<dbReference type="PANTHER" id="PTHR16509:SF1">
    <property type="entry name" value="MANGANESE-DEPENDENT ADP-RIBOSE_CDP-ALCOHOL DIPHOSPHATASE"/>
    <property type="match status" value="1"/>
</dbReference>
<evidence type="ECO:0000313" key="18">
    <source>
        <dbReference type="EMBL" id="KAK6479802.1"/>
    </source>
</evidence>
<organism evidence="18 19">
    <name type="scientific">Huso huso</name>
    <name type="common">Beluga</name>
    <name type="synonym">Acipenser huso</name>
    <dbReference type="NCBI Taxonomy" id="61971"/>
    <lineage>
        <taxon>Eukaryota</taxon>
        <taxon>Metazoa</taxon>
        <taxon>Chordata</taxon>
        <taxon>Craniata</taxon>
        <taxon>Vertebrata</taxon>
        <taxon>Euteleostomi</taxon>
        <taxon>Actinopterygii</taxon>
        <taxon>Chondrostei</taxon>
        <taxon>Acipenseriformes</taxon>
        <taxon>Acipenseridae</taxon>
        <taxon>Huso</taxon>
    </lineage>
</organism>
<gene>
    <name evidence="18" type="ORF">HHUSO_G18915</name>
</gene>
<dbReference type="SUPFAM" id="SSF56300">
    <property type="entry name" value="Metallo-dependent phosphatases"/>
    <property type="match status" value="1"/>
</dbReference>
<comment type="similarity">
    <text evidence="2">Belongs to the ADPRibase-Mn family.</text>
</comment>
<feature type="domain" description="Calcineurin-like phosphoesterase" evidence="17">
    <location>
        <begin position="57"/>
        <end position="325"/>
    </location>
</feature>
<comment type="cofactor">
    <cofactor evidence="1">
        <name>Mg(2+)</name>
        <dbReference type="ChEBI" id="CHEBI:18420"/>
    </cofactor>
</comment>
<comment type="catalytic activity">
    <reaction evidence="16">
        <text>ADP-D-ribose + H2O = D-ribose 5-phosphate + AMP + 2 H(+)</text>
        <dbReference type="Rhea" id="RHEA:10412"/>
        <dbReference type="ChEBI" id="CHEBI:15377"/>
        <dbReference type="ChEBI" id="CHEBI:15378"/>
        <dbReference type="ChEBI" id="CHEBI:57967"/>
        <dbReference type="ChEBI" id="CHEBI:78346"/>
        <dbReference type="ChEBI" id="CHEBI:456215"/>
        <dbReference type="EC" id="3.6.1.13"/>
    </reaction>
</comment>
<dbReference type="CDD" id="cd07396">
    <property type="entry name" value="MPP_Nbla03831"/>
    <property type="match status" value="1"/>
</dbReference>
<dbReference type="EC" id="3.6.1.53" evidence="6"/>
<dbReference type="EC" id="3.6.1.13" evidence="5"/>
<comment type="subunit">
    <text evidence="3">Monomer.</text>
</comment>
<reference evidence="18 19" key="1">
    <citation type="submission" date="2021-05" db="EMBL/GenBank/DDBJ databases">
        <authorList>
            <person name="Zahm M."/>
            <person name="Klopp C."/>
            <person name="Cabau C."/>
            <person name="Kuhl H."/>
            <person name="Suciu R."/>
            <person name="Ciorpac M."/>
            <person name="Holostenco D."/>
            <person name="Gessner J."/>
            <person name="Wuertz S."/>
            <person name="Hohne C."/>
            <person name="Stock M."/>
            <person name="Gislard M."/>
            <person name="Lluch J."/>
            <person name="Milhes M."/>
            <person name="Lampietro C."/>
            <person name="Lopez Roques C."/>
            <person name="Donnadieu C."/>
            <person name="Du K."/>
            <person name="Schartl M."/>
            <person name="Guiguen Y."/>
        </authorList>
    </citation>
    <scope>NUCLEOTIDE SEQUENCE [LARGE SCALE GENOMIC DNA]</scope>
    <source>
        <strain evidence="18">Hh-F2</strain>
        <tissue evidence="18">Blood</tissue>
    </source>
</reference>
<evidence type="ECO:0000256" key="2">
    <source>
        <dbReference type="ARBA" id="ARBA00006362"/>
    </source>
</evidence>
<comment type="catalytic activity">
    <reaction evidence="15">
        <text>ADP-D-ribose + H2O = D-ribose 5-phosphate + AMP + 2 H(+)</text>
        <dbReference type="Rhea" id="RHEA:10412"/>
        <dbReference type="ChEBI" id="CHEBI:15377"/>
        <dbReference type="ChEBI" id="CHEBI:15378"/>
        <dbReference type="ChEBI" id="CHEBI:57967"/>
        <dbReference type="ChEBI" id="CHEBI:78346"/>
        <dbReference type="ChEBI" id="CHEBI:456215"/>
        <dbReference type="EC" id="3.6.1.53"/>
    </reaction>
</comment>
<evidence type="ECO:0000256" key="14">
    <source>
        <dbReference type="ARBA" id="ARBA00047636"/>
    </source>
</evidence>
<keyword evidence="10" id="KW-0862">Zinc</keyword>
<keyword evidence="8" id="KW-0479">Metal-binding</keyword>
<evidence type="ECO:0000313" key="19">
    <source>
        <dbReference type="Proteomes" id="UP001369086"/>
    </source>
</evidence>
<dbReference type="Pfam" id="PF00149">
    <property type="entry name" value="Metallophos"/>
    <property type="match status" value="1"/>
</dbReference>
<dbReference type="InterPro" id="IPR041869">
    <property type="entry name" value="MPP_ADPRM"/>
</dbReference>
<comment type="caution">
    <text evidence="18">The sequence shown here is derived from an EMBL/GenBank/DDBJ whole genome shotgun (WGS) entry which is preliminary data.</text>
</comment>
<evidence type="ECO:0000256" key="15">
    <source>
        <dbReference type="ARBA" id="ARBA00047894"/>
    </source>
</evidence>
<evidence type="ECO:0000256" key="13">
    <source>
        <dbReference type="ARBA" id="ARBA00047486"/>
    </source>
</evidence>
<evidence type="ECO:0000256" key="6">
    <source>
        <dbReference type="ARBA" id="ARBA00012529"/>
    </source>
</evidence>
<keyword evidence="19" id="KW-1185">Reference proteome</keyword>